<dbReference type="OrthoDB" id="10642606at2759"/>
<evidence type="ECO:0000313" key="2">
    <source>
        <dbReference type="Proteomes" id="UP001165082"/>
    </source>
</evidence>
<reference evidence="1" key="1">
    <citation type="submission" date="2022-07" db="EMBL/GenBank/DDBJ databases">
        <title>Genome analysis of Parmales, a sister group of diatoms, reveals the evolutionary specialization of diatoms from phago-mixotrophs to photoautotrophs.</title>
        <authorList>
            <person name="Ban H."/>
            <person name="Sato S."/>
            <person name="Yoshikawa S."/>
            <person name="Kazumasa Y."/>
            <person name="Nakamura Y."/>
            <person name="Ichinomiya M."/>
            <person name="Saitoh K."/>
            <person name="Sato N."/>
            <person name="Blanc-Mathieu R."/>
            <person name="Endo H."/>
            <person name="Kuwata A."/>
            <person name="Ogata H."/>
        </authorList>
    </citation>
    <scope>NUCLEOTIDE SEQUENCE</scope>
</reference>
<keyword evidence="2" id="KW-1185">Reference proteome</keyword>
<gene>
    <name evidence="1" type="ORF">TrRE_jg6733</name>
</gene>
<name>A0A9W6ZJL1_9STRA</name>
<dbReference type="SUPFAM" id="SSF55961">
    <property type="entry name" value="Bet v1-like"/>
    <property type="match status" value="1"/>
</dbReference>
<evidence type="ECO:0000313" key="1">
    <source>
        <dbReference type="EMBL" id="GMH55572.1"/>
    </source>
</evidence>
<comment type="caution">
    <text evidence="1">The sequence shown here is derived from an EMBL/GenBank/DDBJ whole genome shotgun (WGS) entry which is preliminary data.</text>
</comment>
<organism evidence="1 2">
    <name type="scientific">Triparma retinervis</name>
    <dbReference type="NCBI Taxonomy" id="2557542"/>
    <lineage>
        <taxon>Eukaryota</taxon>
        <taxon>Sar</taxon>
        <taxon>Stramenopiles</taxon>
        <taxon>Ochrophyta</taxon>
        <taxon>Bolidophyceae</taxon>
        <taxon>Parmales</taxon>
        <taxon>Triparmaceae</taxon>
        <taxon>Triparma</taxon>
    </lineage>
</organism>
<sequence length="183" mass="19526">MGYACNDDGTQTVCPTGKYSDAETDGKRKEVLGDRCYLMTRSSTSVLARSIRKNPLRVRMNINIGGYLMEDLGPASEAGRGSRIKVTYIAGVDLNGVFAVDWVARKVTPHHLKGVVEYLREKAREVAGEGGGGGGDGGVKGALDMSSIYGGGDEEEGAFEMTNVKARKVPVEKITSPLHEDVG</sequence>
<accession>A0A9W6ZJL1</accession>
<protein>
    <submittedName>
        <fullName evidence="1">Uncharacterized protein</fullName>
    </submittedName>
</protein>
<dbReference type="InterPro" id="IPR023393">
    <property type="entry name" value="START-like_dom_sf"/>
</dbReference>
<dbReference type="EMBL" id="BRXZ01002150">
    <property type="protein sequence ID" value="GMH55572.1"/>
    <property type="molecule type" value="Genomic_DNA"/>
</dbReference>
<dbReference type="Gene3D" id="3.30.530.20">
    <property type="match status" value="1"/>
</dbReference>
<dbReference type="Proteomes" id="UP001165082">
    <property type="component" value="Unassembled WGS sequence"/>
</dbReference>
<proteinExistence type="predicted"/>
<dbReference type="AlphaFoldDB" id="A0A9W6ZJL1"/>